<dbReference type="PANTHER" id="PTHR43701">
    <property type="entry name" value="MEMBRANE TRANSPORTER PROTEIN MJ0441-RELATED"/>
    <property type="match status" value="1"/>
</dbReference>
<name>A0A429Z4W2_9ENTE</name>
<feature type="transmembrane region" description="Helical" evidence="6">
    <location>
        <begin position="35"/>
        <end position="58"/>
    </location>
</feature>
<evidence type="ECO:0000256" key="1">
    <source>
        <dbReference type="ARBA" id="ARBA00004141"/>
    </source>
</evidence>
<evidence type="ECO:0000256" key="2">
    <source>
        <dbReference type="ARBA" id="ARBA00009142"/>
    </source>
</evidence>
<keyword evidence="8" id="KW-1185">Reference proteome</keyword>
<evidence type="ECO:0000313" key="7">
    <source>
        <dbReference type="EMBL" id="RST88719.1"/>
    </source>
</evidence>
<feature type="transmembrane region" description="Helical" evidence="6">
    <location>
        <begin position="239"/>
        <end position="259"/>
    </location>
</feature>
<organism evidence="7 8">
    <name type="scientific">Vagococcus humatus</name>
    <dbReference type="NCBI Taxonomy" id="1889241"/>
    <lineage>
        <taxon>Bacteria</taxon>
        <taxon>Bacillati</taxon>
        <taxon>Bacillota</taxon>
        <taxon>Bacilli</taxon>
        <taxon>Lactobacillales</taxon>
        <taxon>Enterococcaceae</taxon>
        <taxon>Vagococcus</taxon>
    </lineage>
</organism>
<evidence type="ECO:0000256" key="6">
    <source>
        <dbReference type="RuleBase" id="RU363041"/>
    </source>
</evidence>
<protein>
    <recommendedName>
        <fullName evidence="6">Probable membrane transporter protein</fullName>
    </recommendedName>
</protein>
<feature type="transmembrane region" description="Helical" evidence="6">
    <location>
        <begin position="108"/>
        <end position="127"/>
    </location>
</feature>
<sequence>MGIYLIYFLVIVLSNTIGAISGMGGGVIIKPVLDGIGYHSLAAISFYSSVAVLTMSVSSTFKQVKNGVKIVWPSAIAASIGAVIGGGIGQRLFDYLLTVLQGEKQVQLIQISLLIGTLFLVLLYTFFSKKTLNLKGEFIYLLVGIVLGSLSTLLGIGGGPINVSLLVFCFGLTMKDATVYSIITIFFSQIAKLGLMSMTTGFNSFDIKMLYVIVPAALLGGYLGGYFSGKVSDKRVSNIFVTVVVLVIGINLYNAWHLLV</sequence>
<dbReference type="InterPro" id="IPR051598">
    <property type="entry name" value="TSUP/Inactive_protease-like"/>
</dbReference>
<feature type="transmembrane region" description="Helical" evidence="6">
    <location>
        <begin position="70"/>
        <end position="88"/>
    </location>
</feature>
<dbReference type="RefSeq" id="WP_125943812.1">
    <property type="nucleotide sequence ID" value="NZ_PXZH01000006.1"/>
</dbReference>
<accession>A0A429Z4W2</accession>
<dbReference type="PANTHER" id="PTHR43701:SF2">
    <property type="entry name" value="MEMBRANE TRANSPORTER PROTEIN YJNA-RELATED"/>
    <property type="match status" value="1"/>
</dbReference>
<reference evidence="7 8" key="1">
    <citation type="submission" date="2018-03" db="EMBL/GenBank/DDBJ databases">
        <authorList>
            <person name="Gulvik C.A."/>
        </authorList>
    </citation>
    <scope>NUCLEOTIDE SEQUENCE [LARGE SCALE GENOMIC DNA]</scope>
    <source>
        <strain evidence="7 8">JCM 31581</strain>
    </source>
</reference>
<gene>
    <name evidence="7" type="ORF">C7P63_08945</name>
</gene>
<dbReference type="EMBL" id="PXZH01000006">
    <property type="protein sequence ID" value="RST88719.1"/>
    <property type="molecule type" value="Genomic_DNA"/>
</dbReference>
<proteinExistence type="inferred from homology"/>
<keyword evidence="6" id="KW-1003">Cell membrane</keyword>
<evidence type="ECO:0000256" key="4">
    <source>
        <dbReference type="ARBA" id="ARBA00022989"/>
    </source>
</evidence>
<comment type="similarity">
    <text evidence="2 6">Belongs to the 4-toluene sulfonate uptake permease (TSUP) (TC 2.A.102) family.</text>
</comment>
<evidence type="ECO:0000313" key="8">
    <source>
        <dbReference type="Proteomes" id="UP000277864"/>
    </source>
</evidence>
<dbReference type="Proteomes" id="UP000277864">
    <property type="component" value="Unassembled WGS sequence"/>
</dbReference>
<keyword evidence="4 6" id="KW-1133">Transmembrane helix</keyword>
<keyword evidence="5 6" id="KW-0472">Membrane</keyword>
<feature type="transmembrane region" description="Helical" evidence="6">
    <location>
        <begin position="209"/>
        <end position="227"/>
    </location>
</feature>
<comment type="subcellular location">
    <subcellularLocation>
        <location evidence="6">Cell membrane</location>
        <topology evidence="6">Multi-pass membrane protein</topology>
    </subcellularLocation>
    <subcellularLocation>
        <location evidence="1">Membrane</location>
        <topology evidence="1">Multi-pass membrane protein</topology>
    </subcellularLocation>
</comment>
<dbReference type="GO" id="GO:0005886">
    <property type="term" value="C:plasma membrane"/>
    <property type="evidence" value="ECO:0007669"/>
    <property type="project" value="UniProtKB-SubCell"/>
</dbReference>
<feature type="transmembrane region" description="Helical" evidence="6">
    <location>
        <begin position="7"/>
        <end position="29"/>
    </location>
</feature>
<dbReference type="OrthoDB" id="3181470at2"/>
<dbReference type="InterPro" id="IPR002781">
    <property type="entry name" value="TM_pro_TauE-like"/>
</dbReference>
<dbReference type="Pfam" id="PF01925">
    <property type="entry name" value="TauE"/>
    <property type="match status" value="1"/>
</dbReference>
<comment type="caution">
    <text evidence="7">The sequence shown here is derived from an EMBL/GenBank/DDBJ whole genome shotgun (WGS) entry which is preliminary data.</text>
</comment>
<evidence type="ECO:0000256" key="3">
    <source>
        <dbReference type="ARBA" id="ARBA00022692"/>
    </source>
</evidence>
<dbReference type="AlphaFoldDB" id="A0A429Z4W2"/>
<evidence type="ECO:0000256" key="5">
    <source>
        <dbReference type="ARBA" id="ARBA00023136"/>
    </source>
</evidence>
<keyword evidence="3 6" id="KW-0812">Transmembrane</keyword>
<feature type="transmembrane region" description="Helical" evidence="6">
    <location>
        <begin position="139"/>
        <end position="159"/>
    </location>
</feature>